<sequence length="227" mass="24708">MKSTKHYVGVAFAFDRQDNCEHRYCLTPDQPPSGDAKMESTWVHPPPVKMPRWSPRGPWLKATRPVQNALSRDGGTAGGAEEEAPGGQGSSHLLREAEHRLWDQVVQAHEGEDLPRPPEGQCHFRAPHWAQLLSLPGVGSPIKGVPSTGPSHIGPFAGRAPTEWHPGLPVIAVRPGGRAEFLKAETRMSGPMFTRGQGTRAPVPCVLLSPVEDQGAAREVQPLPYKR</sequence>
<name>L9KT23_TUPCH</name>
<protein>
    <submittedName>
        <fullName evidence="2">Uncharacterized protein</fullName>
    </submittedName>
</protein>
<keyword evidence="3" id="KW-1185">Reference proteome</keyword>
<evidence type="ECO:0000256" key="1">
    <source>
        <dbReference type="SAM" id="MobiDB-lite"/>
    </source>
</evidence>
<gene>
    <name evidence="2" type="ORF">TREES_T100014833</name>
</gene>
<reference evidence="3" key="2">
    <citation type="journal article" date="2013" name="Nat. Commun.">
        <title>Genome of the Chinese tree shrew.</title>
        <authorList>
            <person name="Fan Y."/>
            <person name="Huang Z.Y."/>
            <person name="Cao C.C."/>
            <person name="Chen C.S."/>
            <person name="Chen Y.X."/>
            <person name="Fan D.D."/>
            <person name="He J."/>
            <person name="Hou H.L."/>
            <person name="Hu L."/>
            <person name="Hu X.T."/>
            <person name="Jiang X.T."/>
            <person name="Lai R."/>
            <person name="Lang Y.S."/>
            <person name="Liang B."/>
            <person name="Liao S.G."/>
            <person name="Mu D."/>
            <person name="Ma Y.Y."/>
            <person name="Niu Y.Y."/>
            <person name="Sun X.Q."/>
            <person name="Xia J.Q."/>
            <person name="Xiao J."/>
            <person name="Xiong Z.Q."/>
            <person name="Xu L."/>
            <person name="Yang L."/>
            <person name="Zhang Y."/>
            <person name="Zhao W."/>
            <person name="Zhao X.D."/>
            <person name="Zheng Y.T."/>
            <person name="Zhou J.M."/>
            <person name="Zhu Y.B."/>
            <person name="Zhang G.J."/>
            <person name="Wang J."/>
            <person name="Yao Y.G."/>
        </authorList>
    </citation>
    <scope>NUCLEOTIDE SEQUENCE [LARGE SCALE GENOMIC DNA]</scope>
</reference>
<proteinExistence type="predicted"/>
<dbReference type="Proteomes" id="UP000011518">
    <property type="component" value="Unassembled WGS sequence"/>
</dbReference>
<dbReference type="AlphaFoldDB" id="L9KT23"/>
<organism evidence="2 3">
    <name type="scientific">Tupaia chinensis</name>
    <name type="common">Chinese tree shrew</name>
    <name type="synonym">Tupaia belangeri chinensis</name>
    <dbReference type="NCBI Taxonomy" id="246437"/>
    <lineage>
        <taxon>Eukaryota</taxon>
        <taxon>Metazoa</taxon>
        <taxon>Chordata</taxon>
        <taxon>Craniata</taxon>
        <taxon>Vertebrata</taxon>
        <taxon>Euteleostomi</taxon>
        <taxon>Mammalia</taxon>
        <taxon>Eutheria</taxon>
        <taxon>Euarchontoglires</taxon>
        <taxon>Scandentia</taxon>
        <taxon>Tupaiidae</taxon>
        <taxon>Tupaia</taxon>
    </lineage>
</organism>
<dbReference type="InParanoid" id="L9KT23"/>
<accession>L9KT23</accession>
<reference evidence="3" key="1">
    <citation type="submission" date="2012-07" db="EMBL/GenBank/DDBJ databases">
        <title>Genome of the Chinese tree shrew, a rising model animal genetically related to primates.</title>
        <authorList>
            <person name="Zhang G."/>
            <person name="Fan Y."/>
            <person name="Yao Y."/>
            <person name="Huang Z."/>
        </authorList>
    </citation>
    <scope>NUCLEOTIDE SEQUENCE [LARGE SCALE GENOMIC DNA]</scope>
</reference>
<evidence type="ECO:0000313" key="2">
    <source>
        <dbReference type="EMBL" id="ELW66055.1"/>
    </source>
</evidence>
<feature type="region of interest" description="Disordered" evidence="1">
    <location>
        <begin position="68"/>
        <end position="91"/>
    </location>
</feature>
<dbReference type="EMBL" id="KB320663">
    <property type="protein sequence ID" value="ELW66055.1"/>
    <property type="molecule type" value="Genomic_DNA"/>
</dbReference>
<evidence type="ECO:0000313" key="3">
    <source>
        <dbReference type="Proteomes" id="UP000011518"/>
    </source>
</evidence>